<protein>
    <submittedName>
        <fullName evidence="2">Uncharacterized protein</fullName>
    </submittedName>
</protein>
<dbReference type="Proteomes" id="UP001066276">
    <property type="component" value="Chromosome 4_2"/>
</dbReference>
<organism evidence="2 3">
    <name type="scientific">Pleurodeles waltl</name>
    <name type="common">Iberian ribbed newt</name>
    <dbReference type="NCBI Taxonomy" id="8319"/>
    <lineage>
        <taxon>Eukaryota</taxon>
        <taxon>Metazoa</taxon>
        <taxon>Chordata</taxon>
        <taxon>Craniata</taxon>
        <taxon>Vertebrata</taxon>
        <taxon>Euteleostomi</taxon>
        <taxon>Amphibia</taxon>
        <taxon>Batrachia</taxon>
        <taxon>Caudata</taxon>
        <taxon>Salamandroidea</taxon>
        <taxon>Salamandridae</taxon>
        <taxon>Pleurodelinae</taxon>
        <taxon>Pleurodeles</taxon>
    </lineage>
</organism>
<gene>
    <name evidence="2" type="ORF">NDU88_001958</name>
</gene>
<evidence type="ECO:0000313" key="2">
    <source>
        <dbReference type="EMBL" id="KAJ1161473.1"/>
    </source>
</evidence>
<sequence>MGSWGPGFALLKNPDSTRPHDDSGTSLRSRISLEIHTPLVSDNLRVLEAKEWQILNSGTGGKQGTQVTHKPHPDLAGRFHVGLVHSLCGCYLEHLRSPLMDGPVEGSPVSRPPAGMAGGGERNKWTPA</sequence>
<evidence type="ECO:0000256" key="1">
    <source>
        <dbReference type="SAM" id="MobiDB-lite"/>
    </source>
</evidence>
<evidence type="ECO:0000313" key="3">
    <source>
        <dbReference type="Proteomes" id="UP001066276"/>
    </source>
</evidence>
<feature type="region of interest" description="Disordered" evidence="1">
    <location>
        <begin position="103"/>
        <end position="128"/>
    </location>
</feature>
<accession>A0AAV7SE52</accession>
<keyword evidence="3" id="KW-1185">Reference proteome</keyword>
<dbReference type="AlphaFoldDB" id="A0AAV7SE52"/>
<dbReference type="EMBL" id="JANPWB010000008">
    <property type="protein sequence ID" value="KAJ1161473.1"/>
    <property type="molecule type" value="Genomic_DNA"/>
</dbReference>
<reference evidence="2" key="1">
    <citation type="journal article" date="2022" name="bioRxiv">
        <title>Sequencing and chromosome-scale assembly of the giantPleurodeles waltlgenome.</title>
        <authorList>
            <person name="Brown T."/>
            <person name="Elewa A."/>
            <person name="Iarovenko S."/>
            <person name="Subramanian E."/>
            <person name="Araus A.J."/>
            <person name="Petzold A."/>
            <person name="Susuki M."/>
            <person name="Suzuki K.-i.T."/>
            <person name="Hayashi T."/>
            <person name="Toyoda A."/>
            <person name="Oliveira C."/>
            <person name="Osipova E."/>
            <person name="Leigh N.D."/>
            <person name="Simon A."/>
            <person name="Yun M.H."/>
        </authorList>
    </citation>
    <scope>NUCLEOTIDE SEQUENCE</scope>
    <source>
        <strain evidence="2">20211129_DDA</strain>
        <tissue evidence="2">Liver</tissue>
    </source>
</reference>
<feature type="region of interest" description="Disordered" evidence="1">
    <location>
        <begin position="1"/>
        <end position="27"/>
    </location>
</feature>
<comment type="caution">
    <text evidence="2">The sequence shown here is derived from an EMBL/GenBank/DDBJ whole genome shotgun (WGS) entry which is preliminary data.</text>
</comment>
<proteinExistence type="predicted"/>
<name>A0AAV7SE52_PLEWA</name>